<evidence type="ECO:0000256" key="5">
    <source>
        <dbReference type="ARBA" id="ARBA00022847"/>
    </source>
</evidence>
<dbReference type="Pfam" id="PF13520">
    <property type="entry name" value="AA_permease_2"/>
    <property type="match status" value="1"/>
</dbReference>
<dbReference type="InterPro" id="IPR002293">
    <property type="entry name" value="AA/rel_permease1"/>
</dbReference>
<keyword evidence="7 9" id="KW-0472">Membrane</keyword>
<accession>A0A7J6X733</accession>
<evidence type="ECO:0000256" key="4">
    <source>
        <dbReference type="ARBA" id="ARBA00022692"/>
    </source>
</evidence>
<feature type="transmembrane region" description="Helical" evidence="9">
    <location>
        <begin position="155"/>
        <end position="173"/>
    </location>
</feature>
<evidence type="ECO:0000313" key="10">
    <source>
        <dbReference type="EMBL" id="KAF5204698.1"/>
    </source>
</evidence>
<keyword evidence="4 9" id="KW-0812">Transmembrane</keyword>
<dbReference type="InterPro" id="IPR044566">
    <property type="entry name" value="RMV1-like"/>
</dbReference>
<evidence type="ECO:0000256" key="3">
    <source>
        <dbReference type="ARBA" id="ARBA00022475"/>
    </source>
</evidence>
<comment type="subcellular location">
    <subcellularLocation>
        <location evidence="1">Cell membrane</location>
        <topology evidence="1">Multi-pass membrane protein</topology>
    </subcellularLocation>
</comment>
<dbReference type="GO" id="GO:0015293">
    <property type="term" value="F:symporter activity"/>
    <property type="evidence" value="ECO:0007669"/>
    <property type="project" value="UniProtKB-KW"/>
</dbReference>
<evidence type="ECO:0000256" key="1">
    <source>
        <dbReference type="ARBA" id="ARBA00004651"/>
    </source>
</evidence>
<dbReference type="EMBL" id="JABWDY010005112">
    <property type="protein sequence ID" value="KAF5204698.1"/>
    <property type="molecule type" value="Genomic_DNA"/>
</dbReference>
<feature type="transmembrane region" description="Helical" evidence="9">
    <location>
        <begin position="41"/>
        <end position="59"/>
    </location>
</feature>
<evidence type="ECO:0000256" key="2">
    <source>
        <dbReference type="ARBA" id="ARBA00022448"/>
    </source>
</evidence>
<evidence type="ECO:0000256" key="9">
    <source>
        <dbReference type="SAM" id="Phobius"/>
    </source>
</evidence>
<keyword evidence="5" id="KW-0769">Symport</keyword>
<proteinExistence type="inferred from homology"/>
<evidence type="ECO:0000256" key="6">
    <source>
        <dbReference type="ARBA" id="ARBA00022989"/>
    </source>
</evidence>
<reference evidence="10 11" key="1">
    <citation type="submission" date="2020-06" db="EMBL/GenBank/DDBJ databases">
        <title>Transcriptomic and genomic resources for Thalictrum thalictroides and T. hernandezii: Facilitating candidate gene discovery in an emerging model plant lineage.</title>
        <authorList>
            <person name="Arias T."/>
            <person name="Riano-Pachon D.M."/>
            <person name="Di Stilio V.S."/>
        </authorList>
    </citation>
    <scope>NUCLEOTIDE SEQUENCE [LARGE SCALE GENOMIC DNA]</scope>
    <source>
        <strain evidence="11">cv. WT478/WT964</strain>
        <tissue evidence="10">Leaves</tissue>
    </source>
</reference>
<evidence type="ECO:0000256" key="7">
    <source>
        <dbReference type="ARBA" id="ARBA00023136"/>
    </source>
</evidence>
<gene>
    <name evidence="10" type="ORF">FRX31_005716</name>
</gene>
<comment type="caution">
    <text evidence="10">The sequence shown here is derived from an EMBL/GenBank/DDBJ whole genome shotgun (WGS) entry which is preliminary data.</text>
</comment>
<protein>
    <submittedName>
        <fullName evidence="10">Polyamine transporter rmv1</fullName>
    </submittedName>
</protein>
<name>A0A7J6X733_THATH</name>
<keyword evidence="3" id="KW-1003">Cell membrane</keyword>
<keyword evidence="6 9" id="KW-1133">Transmembrane helix</keyword>
<evidence type="ECO:0000313" key="11">
    <source>
        <dbReference type="Proteomes" id="UP000554482"/>
    </source>
</evidence>
<keyword evidence="11" id="KW-1185">Reference proteome</keyword>
<dbReference type="GO" id="GO:0005886">
    <property type="term" value="C:plasma membrane"/>
    <property type="evidence" value="ECO:0007669"/>
    <property type="project" value="UniProtKB-SubCell"/>
</dbReference>
<evidence type="ECO:0000256" key="8">
    <source>
        <dbReference type="ARBA" id="ARBA00024041"/>
    </source>
</evidence>
<feature type="transmembrane region" description="Helical" evidence="9">
    <location>
        <begin position="179"/>
        <end position="203"/>
    </location>
</feature>
<keyword evidence="2" id="KW-0813">Transport</keyword>
<dbReference type="AlphaFoldDB" id="A0A7J6X733"/>
<dbReference type="PANTHER" id="PTHR45826:SF8">
    <property type="entry name" value="CATIONIC AMINO ACID TRANSPORTER"/>
    <property type="match status" value="1"/>
</dbReference>
<sequence length="217" mass="23907">MHTIDIQSPHQPPRIEEEPNQQLENLESNQPHTTKLKSKKLTLIPLIFLIFFEVSGGPYGEELAVKAAGPLYAILGFLLFPFIWSIPEALITAELATAYPGNGGYVIWAKQAFGPFWGFLMGSSKFLSGVINNAAYPVLCVDYLKIVFPVFTKGLVRYLGITGSTLVLTFVNYTGITVVGYAAVALGVVALIPFVLMFCIAIPKIHPRRWLHRGQKG</sequence>
<comment type="similarity">
    <text evidence="8">Belongs to the amino acid-polyamine-organocation (APC) superfamily. Polyamine:cation symporter (PHS) (TC 2.A.3.12) family.</text>
</comment>
<dbReference type="Proteomes" id="UP000554482">
    <property type="component" value="Unassembled WGS sequence"/>
</dbReference>
<feature type="non-terminal residue" evidence="10">
    <location>
        <position position="217"/>
    </location>
</feature>
<dbReference type="OrthoDB" id="5982228at2759"/>
<dbReference type="PANTHER" id="PTHR45826">
    <property type="entry name" value="POLYAMINE TRANSPORTER PUT1"/>
    <property type="match status" value="1"/>
</dbReference>
<feature type="transmembrane region" description="Helical" evidence="9">
    <location>
        <begin position="71"/>
        <end position="91"/>
    </location>
</feature>
<dbReference type="Gene3D" id="1.20.1740.10">
    <property type="entry name" value="Amino acid/polyamine transporter I"/>
    <property type="match status" value="1"/>
</dbReference>
<organism evidence="10 11">
    <name type="scientific">Thalictrum thalictroides</name>
    <name type="common">Rue-anemone</name>
    <name type="synonym">Anemone thalictroides</name>
    <dbReference type="NCBI Taxonomy" id="46969"/>
    <lineage>
        <taxon>Eukaryota</taxon>
        <taxon>Viridiplantae</taxon>
        <taxon>Streptophyta</taxon>
        <taxon>Embryophyta</taxon>
        <taxon>Tracheophyta</taxon>
        <taxon>Spermatophyta</taxon>
        <taxon>Magnoliopsida</taxon>
        <taxon>Ranunculales</taxon>
        <taxon>Ranunculaceae</taxon>
        <taxon>Thalictroideae</taxon>
        <taxon>Thalictrum</taxon>
    </lineage>
</organism>
<dbReference type="GO" id="GO:0015203">
    <property type="term" value="F:polyamine transmembrane transporter activity"/>
    <property type="evidence" value="ECO:0007669"/>
    <property type="project" value="UniProtKB-ARBA"/>
</dbReference>